<keyword evidence="7" id="KW-0288">FMN</keyword>
<evidence type="ECO:0000256" key="2">
    <source>
        <dbReference type="ARBA" id="ARBA00008014"/>
    </source>
</evidence>
<dbReference type="CDD" id="cd07304">
    <property type="entry name" value="Chorismate_synthase"/>
    <property type="match status" value="1"/>
</dbReference>
<evidence type="ECO:0000256" key="3">
    <source>
        <dbReference type="ARBA" id="ARBA00013036"/>
    </source>
</evidence>
<dbReference type="GO" id="GO:0008652">
    <property type="term" value="P:amino acid biosynthetic process"/>
    <property type="evidence" value="ECO:0007669"/>
    <property type="project" value="UniProtKB-KW"/>
</dbReference>
<dbReference type="EMBL" id="RDQL01000015">
    <property type="protein sequence ID" value="RMW97552.1"/>
    <property type="molecule type" value="Genomic_DNA"/>
</dbReference>
<comment type="similarity">
    <text evidence="2 7 8">Belongs to the chorismate synthase family.</text>
</comment>
<keyword evidence="7" id="KW-0285">Flavoprotein</keyword>
<dbReference type="PANTHER" id="PTHR21085:SF0">
    <property type="entry name" value="CHORISMATE SYNTHASE"/>
    <property type="match status" value="1"/>
</dbReference>
<dbReference type="PIRSF" id="PIRSF001456">
    <property type="entry name" value="Chorismate_synth"/>
    <property type="match status" value="1"/>
</dbReference>
<dbReference type="GO" id="GO:0009423">
    <property type="term" value="P:chorismate biosynthetic process"/>
    <property type="evidence" value="ECO:0007669"/>
    <property type="project" value="UniProtKB-UniRule"/>
</dbReference>
<evidence type="ECO:0000256" key="6">
    <source>
        <dbReference type="ARBA" id="ARBA00023239"/>
    </source>
</evidence>
<dbReference type="PROSITE" id="PS00789">
    <property type="entry name" value="CHORISMATE_SYNTHASE_3"/>
    <property type="match status" value="1"/>
</dbReference>
<dbReference type="SUPFAM" id="SSF103263">
    <property type="entry name" value="Chorismate synthase, AroC"/>
    <property type="match status" value="1"/>
</dbReference>
<feature type="binding site" evidence="7">
    <location>
        <begin position="292"/>
        <end position="296"/>
    </location>
    <ligand>
        <name>FMN</name>
        <dbReference type="ChEBI" id="CHEBI:58210"/>
    </ligand>
</feature>
<dbReference type="GO" id="GO:0010181">
    <property type="term" value="F:FMN binding"/>
    <property type="evidence" value="ECO:0007669"/>
    <property type="project" value="TreeGrafter"/>
</dbReference>
<evidence type="ECO:0000256" key="8">
    <source>
        <dbReference type="RuleBase" id="RU000605"/>
    </source>
</evidence>
<feature type="binding site" evidence="7">
    <location>
        <begin position="125"/>
        <end position="127"/>
    </location>
    <ligand>
        <name>FMN</name>
        <dbReference type="ChEBI" id="CHEBI:58210"/>
    </ligand>
</feature>
<dbReference type="PROSITE" id="PS00788">
    <property type="entry name" value="CHORISMATE_SYNTHASE_2"/>
    <property type="match status" value="1"/>
</dbReference>
<protein>
    <recommendedName>
        <fullName evidence="3 7">Chorismate synthase</fullName>
        <shortName evidence="7">CS</shortName>
        <ecNumber evidence="3 7">4.2.3.5</ecNumber>
    </recommendedName>
    <alternativeName>
        <fullName evidence="7">5-enolpyruvylshikimate-3-phosphate phospholyase</fullName>
    </alternativeName>
</protein>
<keyword evidence="4 7" id="KW-0028">Amino-acid biosynthesis</keyword>
<dbReference type="Pfam" id="PF01264">
    <property type="entry name" value="Chorismate_synt"/>
    <property type="match status" value="1"/>
</dbReference>
<evidence type="ECO:0000256" key="1">
    <source>
        <dbReference type="ARBA" id="ARBA00005044"/>
    </source>
</evidence>
<comment type="subunit">
    <text evidence="7">Homotetramer.</text>
</comment>
<dbReference type="Proteomes" id="UP000281171">
    <property type="component" value="Unassembled WGS sequence"/>
</dbReference>
<keyword evidence="6 7" id="KW-0456">Lyase</keyword>
<dbReference type="RefSeq" id="WP_122248465.1">
    <property type="nucleotide sequence ID" value="NZ_RDQK01000018.1"/>
</dbReference>
<evidence type="ECO:0000256" key="5">
    <source>
        <dbReference type="ARBA" id="ARBA00023141"/>
    </source>
</evidence>
<dbReference type="HAMAP" id="MF_00300">
    <property type="entry name" value="Chorismate_synth"/>
    <property type="match status" value="1"/>
</dbReference>
<feature type="binding site" evidence="7">
    <location>
        <begin position="237"/>
        <end position="238"/>
    </location>
    <ligand>
        <name>FMN</name>
        <dbReference type="ChEBI" id="CHEBI:58210"/>
    </ligand>
</feature>
<keyword evidence="5 7" id="KW-0057">Aromatic amino acid biosynthesis</keyword>
<organism evidence="9 11">
    <name type="scientific">Allofranklinella schreckenbergeri</name>
    <dbReference type="NCBI Taxonomy" id="1076744"/>
    <lineage>
        <taxon>Bacteria</taxon>
        <taxon>Pseudomonadati</taxon>
        <taxon>Pseudomonadota</taxon>
        <taxon>Betaproteobacteria</taxon>
        <taxon>Burkholderiales</taxon>
        <taxon>Comamonadaceae</taxon>
        <taxon>Allofranklinella</taxon>
    </lineage>
</organism>
<dbReference type="PROSITE" id="PS00787">
    <property type="entry name" value="CHORISMATE_SYNTHASE_1"/>
    <property type="match status" value="1"/>
</dbReference>
<gene>
    <name evidence="7" type="primary">aroC</name>
    <name evidence="10" type="ORF">EBQ24_08195</name>
    <name evidence="9" type="ORF">EBQ25_10125</name>
</gene>
<feature type="binding site" evidence="7">
    <location>
        <position position="48"/>
    </location>
    <ligand>
        <name>NADP(+)</name>
        <dbReference type="ChEBI" id="CHEBI:58349"/>
    </ligand>
</feature>
<comment type="catalytic activity">
    <reaction evidence="7 8">
        <text>5-O-(1-carboxyvinyl)-3-phosphoshikimate = chorismate + phosphate</text>
        <dbReference type="Rhea" id="RHEA:21020"/>
        <dbReference type="ChEBI" id="CHEBI:29748"/>
        <dbReference type="ChEBI" id="CHEBI:43474"/>
        <dbReference type="ChEBI" id="CHEBI:57701"/>
        <dbReference type="EC" id="4.2.3.5"/>
    </reaction>
</comment>
<evidence type="ECO:0000313" key="9">
    <source>
        <dbReference type="EMBL" id="RMW97552.1"/>
    </source>
</evidence>
<dbReference type="Gene3D" id="3.60.150.10">
    <property type="entry name" value="Chorismate synthase AroC"/>
    <property type="match status" value="1"/>
</dbReference>
<evidence type="ECO:0000313" key="11">
    <source>
        <dbReference type="Proteomes" id="UP000267035"/>
    </source>
</evidence>
<keyword evidence="7" id="KW-0521">NADP</keyword>
<dbReference type="AlphaFoldDB" id="A0A3M6Q2V5"/>
<feature type="binding site" evidence="7">
    <location>
        <position position="54"/>
    </location>
    <ligand>
        <name>NADP(+)</name>
        <dbReference type="ChEBI" id="CHEBI:58349"/>
    </ligand>
</feature>
<proteinExistence type="inferred from homology"/>
<feature type="binding site" evidence="7">
    <location>
        <position position="318"/>
    </location>
    <ligand>
        <name>FMN</name>
        <dbReference type="ChEBI" id="CHEBI:58210"/>
    </ligand>
</feature>
<comment type="function">
    <text evidence="7">Catalyzes the anti-1,4-elimination of the C-3 phosphate and the C-6 proR hydrogen from 5-enolpyruvylshikimate-3-phosphate (EPSP) to yield chorismate, which is the branch point compound that serves as the starting substrate for the three terminal pathways of aromatic amino acid biosynthesis. This reaction introduces a second double bond into the aromatic ring system.</text>
</comment>
<accession>A0A3M6Q2V5</accession>
<name>A0A3M6Q2V5_9BURK</name>
<comment type="pathway">
    <text evidence="1 7 8">Metabolic intermediate biosynthesis; chorismate biosynthesis; chorismate from D-erythrose 4-phosphate and phosphoenolpyruvate: step 7/7.</text>
</comment>
<dbReference type="GO" id="GO:0009073">
    <property type="term" value="P:aromatic amino acid family biosynthetic process"/>
    <property type="evidence" value="ECO:0007669"/>
    <property type="project" value="UniProtKB-KW"/>
</dbReference>
<dbReference type="UniPathway" id="UPA00053">
    <property type="reaction ID" value="UER00090"/>
</dbReference>
<evidence type="ECO:0000313" key="10">
    <source>
        <dbReference type="EMBL" id="RMX09007.1"/>
    </source>
</evidence>
<dbReference type="InterPro" id="IPR035904">
    <property type="entry name" value="Chorismate_synth_AroC_sf"/>
</dbReference>
<dbReference type="Proteomes" id="UP000267035">
    <property type="component" value="Unassembled WGS sequence"/>
</dbReference>
<dbReference type="GO" id="GO:0004107">
    <property type="term" value="F:chorismate synthase activity"/>
    <property type="evidence" value="ECO:0007669"/>
    <property type="project" value="UniProtKB-UniRule"/>
</dbReference>
<dbReference type="InterPro" id="IPR020541">
    <property type="entry name" value="Chorismate_synthase_CS"/>
</dbReference>
<feature type="binding site" evidence="7">
    <location>
        <position position="277"/>
    </location>
    <ligand>
        <name>FMN</name>
        <dbReference type="ChEBI" id="CHEBI:58210"/>
    </ligand>
</feature>
<dbReference type="NCBIfam" id="NF003793">
    <property type="entry name" value="PRK05382.1"/>
    <property type="match status" value="1"/>
</dbReference>
<reference evidence="11 12" key="1">
    <citation type="submission" date="2018-10" db="EMBL/GenBank/DDBJ databases">
        <title>Comamonadaceae CDC group NO-1 genome sequencing and assembly.</title>
        <authorList>
            <person name="Bernier A.-M."/>
            <person name="Bernard K."/>
        </authorList>
    </citation>
    <scope>NUCLEOTIDE SEQUENCE [LARGE SCALE GENOMIC DNA]</scope>
    <source>
        <strain evidence="9 11">NML161473</strain>
        <strain evidence="10 12">NML180581</strain>
    </source>
</reference>
<keyword evidence="11" id="KW-1185">Reference proteome</keyword>
<comment type="caution">
    <text evidence="9">The sequence shown here is derived from an EMBL/GenBank/DDBJ whole genome shotgun (WGS) entry which is preliminary data.</text>
</comment>
<evidence type="ECO:0000313" key="12">
    <source>
        <dbReference type="Proteomes" id="UP000281171"/>
    </source>
</evidence>
<dbReference type="NCBIfam" id="TIGR00033">
    <property type="entry name" value="aroC"/>
    <property type="match status" value="1"/>
</dbReference>
<dbReference type="EC" id="4.2.3.5" evidence="3 7"/>
<evidence type="ECO:0000256" key="4">
    <source>
        <dbReference type="ARBA" id="ARBA00022605"/>
    </source>
</evidence>
<keyword evidence="7" id="KW-0274">FAD</keyword>
<accession>A0A3M6R177</accession>
<sequence>MSGNTFGTLFRVTNFGESHGPAIGCVIDGCPPGMALCEQDIQRELDRRRPGTSRFVTQRNEPDQVEILSGVYEGRTTGTPIALLIRNVDQRSKDYGEIARQFRPGHADYTYWHKYGIRDPRGGGRSSARLTAPTVAAGAVARKWLNERYGTELHAFMAQLGSIDIPFESLDYVGQNPFFAPVANTEALEQYMDALRKSHDSCGALVRVVARNVPVGLGEPIYDRLDADIAYAMMGLNAVKGVEIGAGFASVRQLGSEHGDAITPDGFLTNHAGGILGGISTGQDIDVKIAIKPTSSILTPRPSIDVDGNPVQVVTKGRHDPCVGIRAAPIAEALLALVLMDHALRHRAQNGDRPF</sequence>
<dbReference type="PANTHER" id="PTHR21085">
    <property type="entry name" value="CHORISMATE SYNTHASE"/>
    <property type="match status" value="1"/>
</dbReference>
<dbReference type="InterPro" id="IPR000453">
    <property type="entry name" value="Chorismate_synth"/>
</dbReference>
<dbReference type="GO" id="GO:0005829">
    <property type="term" value="C:cytosol"/>
    <property type="evidence" value="ECO:0007669"/>
    <property type="project" value="TreeGrafter"/>
</dbReference>
<dbReference type="EMBL" id="RDQK01000018">
    <property type="protein sequence ID" value="RMX09007.1"/>
    <property type="molecule type" value="Genomic_DNA"/>
</dbReference>
<evidence type="ECO:0000256" key="7">
    <source>
        <dbReference type="HAMAP-Rule" id="MF_00300"/>
    </source>
</evidence>
<comment type="cofactor">
    <cofactor evidence="7 8">
        <name>FMNH2</name>
        <dbReference type="ChEBI" id="CHEBI:57618"/>
    </cofactor>
    <text evidence="7 8">Reduced FMN (FMNH(2)).</text>
</comment>